<evidence type="ECO:0000256" key="7">
    <source>
        <dbReference type="SAM" id="Coils"/>
    </source>
</evidence>
<dbReference type="Gene3D" id="1.10.510.10">
    <property type="entry name" value="Transferase(Phosphotransferase) domain 1"/>
    <property type="match status" value="1"/>
</dbReference>
<accession>A0A8B8KVX9</accession>
<dbReference type="GO" id="GO:0061630">
    <property type="term" value="F:ubiquitin protein ligase activity"/>
    <property type="evidence" value="ECO:0007669"/>
    <property type="project" value="UniProtKB-EC"/>
</dbReference>
<dbReference type="InterPro" id="IPR051348">
    <property type="entry name" value="U-box_ubiquitin_ligases"/>
</dbReference>
<dbReference type="Gene3D" id="3.30.40.10">
    <property type="entry name" value="Zinc/RING finger domain, C3HC4 (zinc finger)"/>
    <property type="match status" value="1"/>
</dbReference>
<dbReference type="GO" id="GO:0004672">
    <property type="term" value="F:protein kinase activity"/>
    <property type="evidence" value="ECO:0007669"/>
    <property type="project" value="InterPro"/>
</dbReference>
<comment type="function">
    <text evidence="2">Functions as an E3 ubiquitin ligase.</text>
</comment>
<evidence type="ECO:0000259" key="8">
    <source>
        <dbReference type="PROSITE" id="PS50011"/>
    </source>
</evidence>
<reference evidence="11" key="2">
    <citation type="submission" date="2025-08" db="UniProtKB">
        <authorList>
            <consortium name="RefSeq"/>
        </authorList>
    </citation>
    <scope>IDENTIFICATION</scope>
    <source>
        <tissue evidence="11">Young leaves</tissue>
    </source>
</reference>
<dbReference type="PANTHER" id="PTHR45647">
    <property type="entry name" value="OS02G0152300 PROTEIN"/>
    <property type="match status" value="1"/>
</dbReference>
<evidence type="ECO:0000313" key="10">
    <source>
        <dbReference type="Proteomes" id="UP000694853"/>
    </source>
</evidence>
<evidence type="ECO:0000313" key="11">
    <source>
        <dbReference type="RefSeq" id="XP_027348106.1"/>
    </source>
</evidence>
<comment type="catalytic activity">
    <reaction evidence="1">
        <text>S-ubiquitinyl-[E2 ubiquitin-conjugating enzyme]-L-cysteine + [acceptor protein]-L-lysine = [E2 ubiquitin-conjugating enzyme]-L-cysteine + N(6)-ubiquitinyl-[acceptor protein]-L-lysine.</text>
        <dbReference type="EC" id="2.3.2.27"/>
    </reaction>
</comment>
<organism evidence="10 11">
    <name type="scientific">Abrus precatorius</name>
    <name type="common">Indian licorice</name>
    <name type="synonym">Glycine abrus</name>
    <dbReference type="NCBI Taxonomy" id="3816"/>
    <lineage>
        <taxon>Eukaryota</taxon>
        <taxon>Viridiplantae</taxon>
        <taxon>Streptophyta</taxon>
        <taxon>Embryophyta</taxon>
        <taxon>Tracheophyta</taxon>
        <taxon>Spermatophyta</taxon>
        <taxon>Magnoliopsida</taxon>
        <taxon>eudicotyledons</taxon>
        <taxon>Gunneridae</taxon>
        <taxon>Pentapetalae</taxon>
        <taxon>rosids</taxon>
        <taxon>fabids</taxon>
        <taxon>Fabales</taxon>
        <taxon>Fabaceae</taxon>
        <taxon>Papilionoideae</taxon>
        <taxon>50 kb inversion clade</taxon>
        <taxon>NPAAA clade</taxon>
        <taxon>indigoferoid/millettioid clade</taxon>
        <taxon>Abreae</taxon>
        <taxon>Abrus</taxon>
    </lineage>
</organism>
<dbReference type="Proteomes" id="UP000694853">
    <property type="component" value="Unplaced"/>
</dbReference>
<keyword evidence="5" id="KW-0808">Transferase</keyword>
<evidence type="ECO:0000256" key="2">
    <source>
        <dbReference type="ARBA" id="ARBA00003861"/>
    </source>
</evidence>
<dbReference type="InterPro" id="IPR001245">
    <property type="entry name" value="Ser-Thr/Tyr_kinase_cat_dom"/>
</dbReference>
<dbReference type="PANTHER" id="PTHR45647:SF34">
    <property type="entry name" value="U-BOX KINASE FAMILY PROTEIN"/>
    <property type="match status" value="1"/>
</dbReference>
<evidence type="ECO:0000256" key="3">
    <source>
        <dbReference type="ARBA" id="ARBA00004906"/>
    </source>
</evidence>
<dbReference type="PROSITE" id="PS51698">
    <property type="entry name" value="U_BOX"/>
    <property type="match status" value="1"/>
</dbReference>
<feature type="domain" description="U-box" evidence="9">
    <location>
        <begin position="680"/>
        <end position="753"/>
    </location>
</feature>
<feature type="domain" description="Protein kinase" evidence="8">
    <location>
        <begin position="426"/>
        <end position="715"/>
    </location>
</feature>
<dbReference type="CDD" id="cd16655">
    <property type="entry name" value="RING-Ubox_WDSUB1-like"/>
    <property type="match status" value="1"/>
</dbReference>
<dbReference type="Pfam" id="PF07714">
    <property type="entry name" value="PK_Tyr_Ser-Thr"/>
    <property type="match status" value="1"/>
</dbReference>
<keyword evidence="10" id="KW-1185">Reference proteome</keyword>
<dbReference type="SUPFAM" id="SSF57850">
    <property type="entry name" value="RING/U-box"/>
    <property type="match status" value="1"/>
</dbReference>
<evidence type="ECO:0000256" key="5">
    <source>
        <dbReference type="ARBA" id="ARBA00022679"/>
    </source>
</evidence>
<dbReference type="GO" id="GO:0005524">
    <property type="term" value="F:ATP binding"/>
    <property type="evidence" value="ECO:0007669"/>
    <property type="project" value="InterPro"/>
</dbReference>
<dbReference type="InterPro" id="IPR013083">
    <property type="entry name" value="Znf_RING/FYVE/PHD"/>
</dbReference>
<dbReference type="PROSITE" id="PS50011">
    <property type="entry name" value="PROTEIN_KINASE_DOM"/>
    <property type="match status" value="1"/>
</dbReference>
<dbReference type="InterPro" id="IPR000719">
    <property type="entry name" value="Prot_kinase_dom"/>
</dbReference>
<dbReference type="RefSeq" id="XP_027348106.1">
    <property type="nucleotide sequence ID" value="XM_027492305.1"/>
</dbReference>
<dbReference type="OrthoDB" id="1406861at2759"/>
<dbReference type="Pfam" id="PF04564">
    <property type="entry name" value="U-box"/>
    <property type="match status" value="1"/>
</dbReference>
<dbReference type="InterPro" id="IPR011009">
    <property type="entry name" value="Kinase-like_dom_sf"/>
</dbReference>
<dbReference type="AlphaFoldDB" id="A0A8B8KVX9"/>
<evidence type="ECO:0000256" key="4">
    <source>
        <dbReference type="ARBA" id="ARBA00012483"/>
    </source>
</evidence>
<dbReference type="SUPFAM" id="SSF56112">
    <property type="entry name" value="Protein kinase-like (PK-like)"/>
    <property type="match status" value="1"/>
</dbReference>
<dbReference type="EC" id="2.3.2.27" evidence="4"/>
<feature type="coiled-coil region" evidence="7">
    <location>
        <begin position="242"/>
        <end position="338"/>
    </location>
</feature>
<keyword evidence="6" id="KW-0833">Ubl conjugation pathway</keyword>
<sequence length="756" mass="87274">MAGRGRRAGITNDLLKRMTQVLEALVHNQDGEPAKYRGLSAFTRHNSPKFERKFDLEEAQRLVADMEKIFHAMGCREKNKVTYTTYMIYGEAEDWKSKVDINGMFYVHQHKPAFCELFIICEGKHVSPRMKNDEIMMEDVDGVKVAKMREKINFKDWLERMFIDKTVDSQHTGSSESFTFSTNLEPHLNQNQWEFSFQEVENYLQELMSLNSEEGSYVQDNEVSPMISPIEPYAKECNNSNNKSAAENIEILREKLNEAYKTIQMKRKEDVTNMERHEKAEWAIYLCNRREELESLRKEEVTRREELEKELDAEKEQLDEIRMDVEESKKQLSAVVEEQSVLQNRLHNCTLAVSEAETIVGKILAERTEMLMEINDLRRQRDVLNRRIKFFKEKDATRMSVRLTEKSCNFREYTKEEMTLATHNFSEHLRLKPCGNSTNVYRAQMNHSTVAIKILNSDSALSQPDFQAKVRSLGSIRQPHLVATVGFCSEPKCIVLEYMQNGSLEEMLFCKRGRALSWRDCIRIAIEVCSGLLFLNSAQSRPIIHCHPSPSKILLDCNHVAKITGFGLYGCSDECKVKSDMEAIGVVLQNLLTGRRNLVAMDTKVFYDEIGEHWPLDVAREMVGLTMRCMFMNCGPNGEMSIARVKEELNLIRRKGDDMVAKVGGRVIIHGNLNGQYSSDVPSIFICPILQKIMKNPHVAADGFSYELEAMEEWLRSGHDISPKKLRLKHRLLTPNHTLRSLIEDWQSMRSTKVSM</sequence>
<dbReference type="InterPro" id="IPR003613">
    <property type="entry name" value="Ubox_domain"/>
</dbReference>
<dbReference type="SMART" id="SM00504">
    <property type="entry name" value="Ubox"/>
    <property type="match status" value="1"/>
</dbReference>
<evidence type="ECO:0000256" key="6">
    <source>
        <dbReference type="ARBA" id="ARBA00022786"/>
    </source>
</evidence>
<proteinExistence type="predicted"/>
<keyword evidence="7" id="KW-0175">Coiled coil</keyword>
<comment type="pathway">
    <text evidence="3">Protein modification; protein ubiquitination.</text>
</comment>
<name>A0A8B8KVX9_ABRPR</name>
<dbReference type="GO" id="GO:0016567">
    <property type="term" value="P:protein ubiquitination"/>
    <property type="evidence" value="ECO:0007669"/>
    <property type="project" value="UniProtKB-UniPathway"/>
</dbReference>
<reference evidence="10" key="1">
    <citation type="journal article" date="2019" name="Toxins">
        <title>Detection of Abrin-Like and Prepropulchellin-Like Toxin Genes and Transcripts Using Whole Genome Sequencing and Full-Length Transcript Sequencing of Abrus precatorius.</title>
        <authorList>
            <person name="Hovde B.T."/>
            <person name="Daligault H.E."/>
            <person name="Hanschen E.R."/>
            <person name="Kunde Y.A."/>
            <person name="Johnson M.B."/>
            <person name="Starkenburg S.R."/>
            <person name="Johnson S.L."/>
        </authorList>
    </citation>
    <scope>NUCLEOTIDE SEQUENCE [LARGE SCALE GENOMIC DNA]</scope>
</reference>
<gene>
    <name evidence="11" type="primary">LOC113859568</name>
</gene>
<feature type="coiled-coil region" evidence="7">
    <location>
        <begin position="367"/>
        <end position="394"/>
    </location>
</feature>
<evidence type="ECO:0000256" key="1">
    <source>
        <dbReference type="ARBA" id="ARBA00000900"/>
    </source>
</evidence>
<dbReference type="GeneID" id="113859568"/>
<dbReference type="Gene3D" id="3.30.200.20">
    <property type="entry name" value="Phosphorylase Kinase, domain 1"/>
    <property type="match status" value="1"/>
</dbReference>
<protein>
    <recommendedName>
        <fullName evidence="4">RING-type E3 ubiquitin transferase</fullName>
        <ecNumber evidence="4">2.3.2.27</ecNumber>
    </recommendedName>
</protein>
<evidence type="ECO:0000259" key="9">
    <source>
        <dbReference type="PROSITE" id="PS51698"/>
    </source>
</evidence>
<dbReference type="UniPathway" id="UPA00143"/>
<dbReference type="KEGG" id="aprc:113859568"/>